<comment type="caution">
    <text evidence="1">The sequence shown here is derived from an EMBL/GenBank/DDBJ whole genome shotgun (WGS) entry which is preliminary data.</text>
</comment>
<proteinExistence type="predicted"/>
<name>A0A5N6L3W2_9ROSI</name>
<evidence type="ECO:0000313" key="1">
    <source>
        <dbReference type="EMBL" id="KAB8664853.1"/>
    </source>
</evidence>
<accession>A0A5N6L3W2</accession>
<dbReference type="AlphaFoldDB" id="A0A5N6L3W2"/>
<reference evidence="1 2" key="1">
    <citation type="submission" date="2019-06" db="EMBL/GenBank/DDBJ databases">
        <title>A chromosomal-level reference genome of Carpinus fangiana (Coryloideae, Betulaceae).</title>
        <authorList>
            <person name="Yang X."/>
            <person name="Wang Z."/>
            <person name="Zhang L."/>
            <person name="Hao G."/>
            <person name="Liu J."/>
            <person name="Yang Y."/>
        </authorList>
    </citation>
    <scope>NUCLEOTIDE SEQUENCE [LARGE SCALE GENOMIC DNA]</scope>
    <source>
        <strain evidence="1">Cfa_2016G</strain>
        <tissue evidence="1">Leaf</tissue>
    </source>
</reference>
<dbReference type="Proteomes" id="UP000327013">
    <property type="component" value="Unassembled WGS sequence"/>
</dbReference>
<organism evidence="1 2">
    <name type="scientific">Carpinus fangiana</name>
    <dbReference type="NCBI Taxonomy" id="176857"/>
    <lineage>
        <taxon>Eukaryota</taxon>
        <taxon>Viridiplantae</taxon>
        <taxon>Streptophyta</taxon>
        <taxon>Embryophyta</taxon>
        <taxon>Tracheophyta</taxon>
        <taxon>Spermatophyta</taxon>
        <taxon>Magnoliopsida</taxon>
        <taxon>eudicotyledons</taxon>
        <taxon>Gunneridae</taxon>
        <taxon>Pentapetalae</taxon>
        <taxon>rosids</taxon>
        <taxon>fabids</taxon>
        <taxon>Fagales</taxon>
        <taxon>Betulaceae</taxon>
        <taxon>Carpinus</taxon>
    </lineage>
</organism>
<evidence type="ECO:0000313" key="2">
    <source>
        <dbReference type="Proteomes" id="UP000327013"/>
    </source>
</evidence>
<gene>
    <name evidence="1" type="ORF">FH972_026276</name>
</gene>
<protein>
    <submittedName>
        <fullName evidence="1">Uncharacterized protein</fullName>
    </submittedName>
</protein>
<sequence length="194" mass="20465">MVDPFINVSLANSGQFDKLAVGSTPSPGFAFVNWTNFVVQPASTFQVTPHSAPNVVLADGFRSSLSFSPTGPRPNQAFAILRSFSFACVVPYPEGSWLPVSCDIVLVREGTYPVQQVASFGPYSFFANYSMPAGTFPMQNVALANVETTPGAGGVEGTNLFFYVTKTSSAGPGGSGVSIVLDDMVLAKYNNCGH</sequence>
<dbReference type="EMBL" id="VIBQ01000083">
    <property type="protein sequence ID" value="KAB8664853.1"/>
    <property type="molecule type" value="Genomic_DNA"/>
</dbReference>
<keyword evidence="2" id="KW-1185">Reference proteome</keyword>